<sequence>MKFNENGIIEPGLHTSTIPEVCEFLVNNFDTSQTRKKIFDNFIKFFSLLVKNFEVYEIWIDGSFTTAKINPNDIDVVVFFYVESFNSIVGKWESIRQIPNLDVYPAVAICDDTMKKLSPQDYGEQINNRNYWKGQFGYSRDDIPKGIIVLKETALKSFVGGDFNVNDNN</sequence>
<accession>A0A844F5Y5</accession>
<gene>
    <name evidence="1" type="ORF">FYJ37_01100</name>
</gene>
<organism evidence="1 2">
    <name type="scientific">Clostridium scindens (strain JCM 10418 / VPI 12708)</name>
    <dbReference type="NCBI Taxonomy" id="29347"/>
    <lineage>
        <taxon>Bacteria</taxon>
        <taxon>Bacillati</taxon>
        <taxon>Bacillota</taxon>
        <taxon>Clostridia</taxon>
        <taxon>Lachnospirales</taxon>
        <taxon>Lachnospiraceae</taxon>
    </lineage>
</organism>
<dbReference type="EMBL" id="VUMB01000002">
    <property type="protein sequence ID" value="MSS38980.1"/>
    <property type="molecule type" value="Genomic_DNA"/>
</dbReference>
<evidence type="ECO:0000313" key="1">
    <source>
        <dbReference type="EMBL" id="MSS38980.1"/>
    </source>
</evidence>
<dbReference type="Proteomes" id="UP000462363">
    <property type="component" value="Unassembled WGS sequence"/>
</dbReference>
<dbReference type="InterPro" id="IPR053860">
    <property type="entry name" value="DUF6932"/>
</dbReference>
<protein>
    <submittedName>
        <fullName evidence="1">Uncharacterized protein</fullName>
    </submittedName>
</protein>
<dbReference type="Pfam" id="PF22014">
    <property type="entry name" value="DUF6932"/>
    <property type="match status" value="1"/>
</dbReference>
<name>A0A844F5Y5_CLOSV</name>
<comment type="caution">
    <text evidence="1">The sequence shown here is derived from an EMBL/GenBank/DDBJ whole genome shotgun (WGS) entry which is preliminary data.</text>
</comment>
<reference evidence="1 2" key="1">
    <citation type="submission" date="2019-08" db="EMBL/GenBank/DDBJ databases">
        <title>In-depth cultivation of the pig gut microbiome towards novel bacterial diversity and tailored functional studies.</title>
        <authorList>
            <person name="Wylensek D."/>
            <person name="Hitch T.C.A."/>
            <person name="Clavel T."/>
        </authorList>
    </citation>
    <scope>NUCLEOTIDE SEQUENCE [LARGE SCALE GENOMIC DNA]</scope>
    <source>
        <strain evidence="1 2">BL-389-WT-3D</strain>
    </source>
</reference>
<evidence type="ECO:0000313" key="2">
    <source>
        <dbReference type="Proteomes" id="UP000462363"/>
    </source>
</evidence>
<proteinExistence type="predicted"/>
<dbReference type="RefSeq" id="WP_154322739.1">
    <property type="nucleotide sequence ID" value="NZ_CP045695.1"/>
</dbReference>
<dbReference type="AlphaFoldDB" id="A0A844F5Y5"/>